<name>H6SKY9_PARPM</name>
<dbReference type="InterPro" id="IPR007161">
    <property type="entry name" value="DUF364"/>
</dbReference>
<dbReference type="HOGENOM" id="CLU_666737_0_0_5"/>
<protein>
    <submittedName>
        <fullName evidence="3">Uncharacterized conserved protein</fullName>
    </submittedName>
</protein>
<reference evidence="3 4" key="1">
    <citation type="submission" date="2012-02" db="EMBL/GenBank/DDBJ databases">
        <title>Shotgun genome sequence of Phaeospirillum photometricum DSM 122.</title>
        <authorList>
            <person name="Duquesne K."/>
            <person name="Sturgis J."/>
        </authorList>
    </citation>
    <scope>NUCLEOTIDE SEQUENCE [LARGE SCALE GENOMIC DNA]</scope>
    <source>
        <strain evidence="4">DSM122</strain>
    </source>
</reference>
<dbReference type="KEGG" id="rpm:RSPPHO_02028"/>
<dbReference type="STRING" id="1150469.RSPPHO_02028"/>
<dbReference type="Pfam" id="PF04016">
    <property type="entry name" value="DUF364"/>
    <property type="match status" value="1"/>
</dbReference>
<proteinExistence type="predicted"/>
<evidence type="ECO:0000259" key="1">
    <source>
        <dbReference type="Pfam" id="PF04016"/>
    </source>
</evidence>
<dbReference type="Gene3D" id="3.40.50.11590">
    <property type="match status" value="1"/>
</dbReference>
<accession>H6SKY9</accession>
<evidence type="ECO:0000259" key="2">
    <source>
        <dbReference type="Pfam" id="PF13938"/>
    </source>
</evidence>
<dbReference type="PATRIC" id="fig|1150469.3.peg.2280"/>
<gene>
    <name evidence="3" type="ORF">RSPPHO_02028</name>
</gene>
<evidence type="ECO:0000313" key="3">
    <source>
        <dbReference type="EMBL" id="CCG08654.1"/>
    </source>
</evidence>
<feature type="domain" description="Putative heavy-metal chelation" evidence="1">
    <location>
        <begin position="282"/>
        <end position="408"/>
    </location>
</feature>
<dbReference type="AlphaFoldDB" id="H6SKY9"/>
<dbReference type="EMBL" id="HE663493">
    <property type="protein sequence ID" value="CCG08654.1"/>
    <property type="molecule type" value="Genomic_DNA"/>
</dbReference>
<evidence type="ECO:0000313" key="4">
    <source>
        <dbReference type="Proteomes" id="UP000033220"/>
    </source>
</evidence>
<sequence>MPFVGAECPSLPRRGQGCEGGAAMFEPIKAPWIRAGVLLHEPGMPVEDVLEAFVGALRERGFKVAGAVQRERDGVIQVADLASGTVSVAETPSHALRLAGGSLRRALRDDVDLVVLSPFNAFESAVREMMATLEEGAGQQGMPVLTTLSGGDVQRWLEVAGSRGTLLLPTPRALWQWWGPERLYDDLSLGVAQDEVRRIVCGPRWLMIEGPAGVGLAHLSGASRDLQGRLDELRRRSLRQLAELYRSWDPLDMAVAVAALNAHVNRVDLETLPGNGTESLRGEAGRVVVVGAFPGLADTVPHPQVIEANPRPGEFPPSAMESLLPGCARAVVASSSLLNRTLPRVLRLAQGARVALIGPGTPLSPRLHAYGVERMGGLIVRDADGLAAALRAGALPREFVRFGDYRHLQAEPPAEERSYRFRAV</sequence>
<dbReference type="eggNOG" id="COG2014">
    <property type="taxonomic scope" value="Bacteria"/>
</dbReference>
<dbReference type="InterPro" id="IPR018912">
    <property type="entry name" value="DUF2478"/>
</dbReference>
<organism evidence="3 4">
    <name type="scientific">Pararhodospirillum photometricum DSM 122</name>
    <dbReference type="NCBI Taxonomy" id="1150469"/>
    <lineage>
        <taxon>Bacteria</taxon>
        <taxon>Pseudomonadati</taxon>
        <taxon>Pseudomonadota</taxon>
        <taxon>Alphaproteobacteria</taxon>
        <taxon>Rhodospirillales</taxon>
        <taxon>Rhodospirillaceae</taxon>
        <taxon>Pararhodospirillum</taxon>
    </lineage>
</organism>
<dbReference type="InterPro" id="IPR025251">
    <property type="entry name" value="DUF4213"/>
</dbReference>
<dbReference type="Proteomes" id="UP000033220">
    <property type="component" value="Chromosome DSM 122"/>
</dbReference>
<feature type="domain" description="DUF4213" evidence="2">
    <location>
        <begin position="184"/>
        <end position="263"/>
    </location>
</feature>
<dbReference type="Pfam" id="PF10649">
    <property type="entry name" value="DUF2478"/>
    <property type="match status" value="1"/>
</dbReference>
<dbReference type="Pfam" id="PF13938">
    <property type="entry name" value="DUF4213"/>
    <property type="match status" value="1"/>
</dbReference>
<dbReference type="SUPFAM" id="SSF159713">
    <property type="entry name" value="Dhaf3308-like"/>
    <property type="match status" value="1"/>
</dbReference>
<keyword evidence="4" id="KW-1185">Reference proteome</keyword>
<dbReference type="Gene3D" id="3.30.390.100">
    <property type="match status" value="1"/>
</dbReference>